<dbReference type="Pfam" id="PF13412">
    <property type="entry name" value="HTH_24"/>
    <property type="match status" value="1"/>
</dbReference>
<dbReference type="EMBL" id="CP069127">
    <property type="protein sequence ID" value="QRG66111.1"/>
    <property type="molecule type" value="Genomic_DNA"/>
</dbReference>
<accession>A0ABX7FLD2</accession>
<keyword evidence="4" id="KW-1185">Reference proteome</keyword>
<dbReference type="PANTHER" id="PTHR38600:SF2">
    <property type="entry name" value="SLL0088 PROTEIN"/>
    <property type="match status" value="1"/>
</dbReference>
<dbReference type="RefSeq" id="WP_203353177.1">
    <property type="nucleotide sequence ID" value="NZ_CP069127.1"/>
</dbReference>
<evidence type="ECO:0000256" key="1">
    <source>
        <dbReference type="ARBA" id="ARBA00023125"/>
    </source>
</evidence>
<dbReference type="Gene3D" id="1.10.10.10">
    <property type="entry name" value="Winged helix-like DNA-binding domain superfamily/Winged helix DNA-binding domain"/>
    <property type="match status" value="1"/>
</dbReference>
<dbReference type="Proteomes" id="UP000596248">
    <property type="component" value="Chromosome"/>
</dbReference>
<organism evidence="3 4">
    <name type="scientific">Brevibacillus choshinensis</name>
    <dbReference type="NCBI Taxonomy" id="54911"/>
    <lineage>
        <taxon>Bacteria</taxon>
        <taxon>Bacillati</taxon>
        <taxon>Bacillota</taxon>
        <taxon>Bacilli</taxon>
        <taxon>Bacillales</taxon>
        <taxon>Paenibacillaceae</taxon>
        <taxon>Brevibacillus</taxon>
    </lineage>
</organism>
<evidence type="ECO:0000313" key="3">
    <source>
        <dbReference type="EMBL" id="QRG66111.1"/>
    </source>
</evidence>
<dbReference type="SUPFAM" id="SSF46785">
    <property type="entry name" value="Winged helix' DNA-binding domain"/>
    <property type="match status" value="1"/>
</dbReference>
<dbReference type="InterPro" id="IPR001845">
    <property type="entry name" value="HTH_ArsR_DNA-bd_dom"/>
</dbReference>
<dbReference type="PANTHER" id="PTHR38600">
    <property type="entry name" value="TRANSCRIPTIONAL REGULATORY PROTEIN"/>
    <property type="match status" value="1"/>
</dbReference>
<gene>
    <name evidence="3" type="ORF">JNE38_21500</name>
</gene>
<sequence length="243" mass="28094">MKRYLVIETLDQLKAISDSLRMDIISLLVKDAFTGKQLATMLNLSASKVHYHLKELENHHFVHVVRTEEKNGIVQKFYRAAAYDMKVSDALLPSLQEDTMLMQEALLNHLRSSITRLYNAPDESFLQFADEAKRPPAIGLNSEVKAPRHEIKAWLKKYMALINELGEMEARHLQKVANGEAEDSEENFYLVTVGFMTNERYYVSEDESLPDHYEHVPTEYEYITEKVVKKKKGSDTHDDDDRS</sequence>
<protein>
    <submittedName>
        <fullName evidence="3">Winged helix-turn-helix transcriptional regulator</fullName>
    </submittedName>
</protein>
<reference evidence="3 4" key="1">
    <citation type="submission" date="2021-01" db="EMBL/GenBank/DDBJ databases">
        <title>Identification of strong promoters based on the transcriptome of Brevibacillus choshinensis.</title>
        <authorList>
            <person name="Yao D."/>
            <person name="Zhang K."/>
            <person name="Wu J."/>
        </authorList>
    </citation>
    <scope>NUCLEOTIDE SEQUENCE [LARGE SCALE GENOMIC DNA]</scope>
    <source>
        <strain evidence="3 4">HPD31-SP3</strain>
    </source>
</reference>
<evidence type="ECO:0000259" key="2">
    <source>
        <dbReference type="SMART" id="SM00418"/>
    </source>
</evidence>
<feature type="domain" description="HTH arsR-type" evidence="2">
    <location>
        <begin position="11"/>
        <end position="83"/>
    </location>
</feature>
<dbReference type="InterPro" id="IPR036388">
    <property type="entry name" value="WH-like_DNA-bd_sf"/>
</dbReference>
<keyword evidence="1" id="KW-0238">DNA-binding</keyword>
<evidence type="ECO:0000313" key="4">
    <source>
        <dbReference type="Proteomes" id="UP000596248"/>
    </source>
</evidence>
<name>A0ABX7FLD2_BRECH</name>
<dbReference type="InterPro" id="IPR036390">
    <property type="entry name" value="WH_DNA-bd_sf"/>
</dbReference>
<proteinExistence type="predicted"/>
<dbReference type="SMART" id="SM00418">
    <property type="entry name" value="HTH_ARSR"/>
    <property type="match status" value="1"/>
</dbReference>
<dbReference type="CDD" id="cd00090">
    <property type="entry name" value="HTH_ARSR"/>
    <property type="match status" value="1"/>
</dbReference>
<dbReference type="InterPro" id="IPR011991">
    <property type="entry name" value="ArsR-like_HTH"/>
</dbReference>